<keyword evidence="9" id="KW-0472">Membrane</keyword>
<protein>
    <recommendedName>
        <fullName evidence="15">Diguanylate cyclase</fullName>
    </recommendedName>
</protein>
<accession>A0A915XJ24</accession>
<dbReference type="InterPro" id="IPR013656">
    <property type="entry name" value="PAS_4"/>
</dbReference>
<reference evidence="13" key="1">
    <citation type="submission" date="2020-12" db="EMBL/GenBank/DDBJ databases">
        <title>Desulfobium dissulfuricans gen. nov., sp. nov., a novel mesophilic, sulfate-reducing bacterium isolated from a deep-sea hydrothermal vent.</title>
        <authorList>
            <person name="Hashimoto Y."/>
            <person name="Tame A."/>
            <person name="Sawayama S."/>
            <person name="Miyazaki J."/>
            <person name="Takai K."/>
            <person name="Nakagawa S."/>
        </authorList>
    </citation>
    <scope>NUCLEOTIDE SEQUENCE</scope>
    <source>
        <strain evidence="13">GF1</strain>
    </source>
</reference>
<proteinExistence type="predicted"/>
<evidence type="ECO:0000256" key="6">
    <source>
        <dbReference type="ARBA" id="ARBA00022840"/>
    </source>
</evidence>
<evidence type="ECO:0000256" key="4">
    <source>
        <dbReference type="ARBA" id="ARBA00022741"/>
    </source>
</evidence>
<keyword evidence="14" id="KW-1185">Reference proteome</keyword>
<keyword evidence="7" id="KW-0902">Two-component regulatory system</keyword>
<dbReference type="InterPro" id="IPR001610">
    <property type="entry name" value="PAC"/>
</dbReference>
<keyword evidence="8" id="KW-0175">Coiled coil</keyword>
<dbReference type="RefSeq" id="WP_267928144.1">
    <property type="nucleotide sequence ID" value="NZ_AP024233.1"/>
</dbReference>
<evidence type="ECO:0008006" key="15">
    <source>
        <dbReference type="Google" id="ProtNLM"/>
    </source>
</evidence>
<dbReference type="NCBIfam" id="TIGR00229">
    <property type="entry name" value="sensory_box"/>
    <property type="match status" value="1"/>
</dbReference>
<dbReference type="GO" id="GO:0005524">
    <property type="term" value="F:ATP binding"/>
    <property type="evidence" value="ECO:0007669"/>
    <property type="project" value="UniProtKB-KW"/>
</dbReference>
<keyword evidence="3" id="KW-0808">Transferase</keyword>
<dbReference type="GO" id="GO:0000160">
    <property type="term" value="P:phosphorelay signal transduction system"/>
    <property type="evidence" value="ECO:0007669"/>
    <property type="project" value="UniProtKB-KW"/>
</dbReference>
<dbReference type="InterPro" id="IPR000700">
    <property type="entry name" value="PAS-assoc_C"/>
</dbReference>
<feature type="domain" description="PAC" evidence="11">
    <location>
        <begin position="550"/>
        <end position="602"/>
    </location>
</feature>
<dbReference type="InterPro" id="IPR043128">
    <property type="entry name" value="Rev_trsase/Diguanyl_cyclase"/>
</dbReference>
<sequence>MKKQFFISILIFIGIQAITVIGLYQFMEQEQNNLFHERQKDHEQQYKATVLTYRRLAEFAFNRDFNLPEVLTIVARARSAEPREQNRLRNELYNRLLPVYNHLRTAGFRQVHFHFADGTSFLRMHLPKEFGDQLTTIRPSVARVIQSGQPVEGYEMGRHWHAYRFIFPLFAGNHFIGSVEISAPLYALLANLMDAFPSQTRFVVRRQMAEQHLNREALEKHYRPSALGENFLEERTGEQNTVFPSNDSGNGERIDTATIDKINGQLRGRHNEWLQNLNRPFSLPLRKNGTTILTTLLPIDDISGQTAGYLVLHERCPYYDTLQHRYTLGWFIITVFSLLLLLMHSRYAYTQSGRIAFQKQLIDSIPTPVVVRNTDNTIVEANNSFTTLLATDRHSLLRPDQPLRDRLEMFFQANRPGEQPRKSGHFFEQQFYDGNGTCRDLVVHETPFIVHNREAGWINAIFDVTDLKKMQRELEESHAELDQIFNTAADGIRVIDKNGITVRANSTFAEMVGLPVEEIIGQPCHVVFPGSTCTTGQCTMEQIKKGRKIVREEAEKKRPDGKVLTCLTVARPFVNPKGQFMGIIEDFRDISERKHLEQQLQTLSVTDELTGLNNRRGFMTLAAQQLQCIKRSGNEAFLLFADLDNMKRINDTLGHEAGDRALQTTARILQATVRKSDVVARMGGDEFAILLGTNPAEASEEVILRRLNEELARVNKERPQEEQIAISFGIVRAEPGTTLDKLLNLADKKMYAVKKQRKAGGTST</sequence>
<feature type="transmembrane region" description="Helical" evidence="9">
    <location>
        <begin position="5"/>
        <end position="27"/>
    </location>
</feature>
<keyword evidence="2" id="KW-0597">Phosphoprotein</keyword>
<dbReference type="InterPro" id="IPR000014">
    <property type="entry name" value="PAS"/>
</dbReference>
<evidence type="ECO:0000256" key="9">
    <source>
        <dbReference type="SAM" id="Phobius"/>
    </source>
</evidence>
<dbReference type="AlphaFoldDB" id="A0A915XJ24"/>
<dbReference type="GO" id="GO:0016301">
    <property type="term" value="F:kinase activity"/>
    <property type="evidence" value="ECO:0007669"/>
    <property type="project" value="UniProtKB-KW"/>
</dbReference>
<dbReference type="Gene3D" id="3.30.70.270">
    <property type="match status" value="1"/>
</dbReference>
<dbReference type="SUPFAM" id="SSF103190">
    <property type="entry name" value="Sensory domain-like"/>
    <property type="match status" value="1"/>
</dbReference>
<dbReference type="PROSITE" id="PS50112">
    <property type="entry name" value="PAS"/>
    <property type="match status" value="1"/>
</dbReference>
<dbReference type="SMART" id="SM00086">
    <property type="entry name" value="PAC"/>
    <property type="match status" value="2"/>
</dbReference>
<evidence type="ECO:0000256" key="3">
    <source>
        <dbReference type="ARBA" id="ARBA00022679"/>
    </source>
</evidence>
<dbReference type="InterPro" id="IPR029787">
    <property type="entry name" value="Nucleotide_cyclase"/>
</dbReference>
<dbReference type="PANTHER" id="PTHR44757:SF2">
    <property type="entry name" value="BIOFILM ARCHITECTURE MAINTENANCE PROTEIN MBAA"/>
    <property type="match status" value="1"/>
</dbReference>
<dbReference type="PROSITE" id="PS50113">
    <property type="entry name" value="PAC"/>
    <property type="match status" value="1"/>
</dbReference>
<dbReference type="KEGG" id="ddu:GF1_06080"/>
<evidence type="ECO:0000256" key="2">
    <source>
        <dbReference type="ARBA" id="ARBA00022553"/>
    </source>
</evidence>
<dbReference type="Pfam" id="PF14827">
    <property type="entry name" value="dCache_3"/>
    <property type="match status" value="1"/>
</dbReference>
<keyword evidence="5" id="KW-0418">Kinase</keyword>
<dbReference type="Pfam" id="PF08448">
    <property type="entry name" value="PAS_4"/>
    <property type="match status" value="1"/>
</dbReference>
<evidence type="ECO:0000256" key="1">
    <source>
        <dbReference type="ARBA" id="ARBA00004370"/>
    </source>
</evidence>
<dbReference type="SMART" id="SM00267">
    <property type="entry name" value="GGDEF"/>
    <property type="match status" value="1"/>
</dbReference>
<dbReference type="NCBIfam" id="TIGR00254">
    <property type="entry name" value="GGDEF"/>
    <property type="match status" value="1"/>
</dbReference>
<keyword evidence="6" id="KW-0067">ATP-binding</keyword>
<organism evidence="13 14">
    <name type="scientific">Desulfolithobacter dissulfuricans</name>
    <dbReference type="NCBI Taxonomy" id="2795293"/>
    <lineage>
        <taxon>Bacteria</taxon>
        <taxon>Pseudomonadati</taxon>
        <taxon>Thermodesulfobacteriota</taxon>
        <taxon>Desulfobulbia</taxon>
        <taxon>Desulfobulbales</taxon>
        <taxon>Desulfobulbaceae</taxon>
        <taxon>Desulfolithobacter</taxon>
    </lineage>
</organism>
<evidence type="ECO:0000259" key="11">
    <source>
        <dbReference type="PROSITE" id="PS50113"/>
    </source>
</evidence>
<dbReference type="InterPro" id="IPR029150">
    <property type="entry name" value="dCache_3"/>
</dbReference>
<dbReference type="PANTHER" id="PTHR44757">
    <property type="entry name" value="DIGUANYLATE CYCLASE DGCP"/>
    <property type="match status" value="1"/>
</dbReference>
<dbReference type="EMBL" id="AP024233">
    <property type="protein sequence ID" value="BCO08232.1"/>
    <property type="molecule type" value="Genomic_DNA"/>
</dbReference>
<evidence type="ECO:0000256" key="7">
    <source>
        <dbReference type="ARBA" id="ARBA00023012"/>
    </source>
</evidence>
<evidence type="ECO:0000313" key="14">
    <source>
        <dbReference type="Proteomes" id="UP001063350"/>
    </source>
</evidence>
<gene>
    <name evidence="13" type="ORF">GF1_06080</name>
</gene>
<feature type="coiled-coil region" evidence="8">
    <location>
        <begin position="697"/>
        <end position="724"/>
    </location>
</feature>
<dbReference type="CDD" id="cd00130">
    <property type="entry name" value="PAS"/>
    <property type="match status" value="1"/>
</dbReference>
<dbReference type="GO" id="GO:0016020">
    <property type="term" value="C:membrane"/>
    <property type="evidence" value="ECO:0007669"/>
    <property type="project" value="UniProtKB-SubCell"/>
</dbReference>
<evidence type="ECO:0000259" key="12">
    <source>
        <dbReference type="PROSITE" id="PS50887"/>
    </source>
</evidence>
<dbReference type="Pfam" id="PF00990">
    <property type="entry name" value="GGDEF"/>
    <property type="match status" value="1"/>
</dbReference>
<dbReference type="InterPro" id="IPR052155">
    <property type="entry name" value="Biofilm_reg_signaling"/>
</dbReference>
<dbReference type="InterPro" id="IPR035965">
    <property type="entry name" value="PAS-like_dom_sf"/>
</dbReference>
<dbReference type="InterPro" id="IPR029151">
    <property type="entry name" value="Sensor-like_sf"/>
</dbReference>
<evidence type="ECO:0000256" key="5">
    <source>
        <dbReference type="ARBA" id="ARBA00022777"/>
    </source>
</evidence>
<feature type="domain" description="GGDEF" evidence="12">
    <location>
        <begin position="634"/>
        <end position="764"/>
    </location>
</feature>
<keyword evidence="4" id="KW-0547">Nucleotide-binding</keyword>
<keyword evidence="9" id="KW-0812">Transmembrane</keyword>
<comment type="subcellular location">
    <subcellularLocation>
        <location evidence="1">Membrane</location>
    </subcellularLocation>
</comment>
<evidence type="ECO:0000259" key="10">
    <source>
        <dbReference type="PROSITE" id="PS50112"/>
    </source>
</evidence>
<dbReference type="InterPro" id="IPR000160">
    <property type="entry name" value="GGDEF_dom"/>
</dbReference>
<dbReference type="CDD" id="cd01949">
    <property type="entry name" value="GGDEF"/>
    <property type="match status" value="1"/>
</dbReference>
<keyword evidence="9" id="KW-1133">Transmembrane helix</keyword>
<name>A0A915XJ24_9BACT</name>
<dbReference type="Proteomes" id="UP001063350">
    <property type="component" value="Chromosome"/>
</dbReference>
<evidence type="ECO:0000256" key="8">
    <source>
        <dbReference type="SAM" id="Coils"/>
    </source>
</evidence>
<dbReference type="SMART" id="SM00091">
    <property type="entry name" value="PAS"/>
    <property type="match status" value="2"/>
</dbReference>
<evidence type="ECO:0000313" key="13">
    <source>
        <dbReference type="EMBL" id="BCO08232.1"/>
    </source>
</evidence>
<dbReference type="SUPFAM" id="SSF55073">
    <property type="entry name" value="Nucleotide cyclase"/>
    <property type="match status" value="1"/>
</dbReference>
<dbReference type="PROSITE" id="PS50887">
    <property type="entry name" value="GGDEF"/>
    <property type="match status" value="1"/>
</dbReference>
<feature type="domain" description="PAS" evidence="10">
    <location>
        <begin position="477"/>
        <end position="522"/>
    </location>
</feature>
<dbReference type="Gene3D" id="3.30.450.20">
    <property type="entry name" value="PAS domain"/>
    <property type="match status" value="2"/>
</dbReference>
<dbReference type="Pfam" id="PF13188">
    <property type="entry name" value="PAS_8"/>
    <property type="match status" value="1"/>
</dbReference>
<dbReference type="SUPFAM" id="SSF55785">
    <property type="entry name" value="PYP-like sensor domain (PAS domain)"/>
    <property type="match status" value="2"/>
</dbReference>